<gene>
    <name evidence="2" type="ORF">HPBE_LOCUS15727</name>
</gene>
<evidence type="ECO:0000313" key="3">
    <source>
        <dbReference type="Proteomes" id="UP000050761"/>
    </source>
</evidence>
<evidence type="ECO:0000313" key="2">
    <source>
        <dbReference type="EMBL" id="VDP03717.1"/>
    </source>
</evidence>
<dbReference type="OrthoDB" id="5853592at2759"/>
<name>A0A3P7ZPR2_HELPZ</name>
<dbReference type="EMBL" id="UZAH01029011">
    <property type="protein sequence ID" value="VDP03717.1"/>
    <property type="molecule type" value="Genomic_DNA"/>
</dbReference>
<reference evidence="2 3" key="1">
    <citation type="submission" date="2018-11" db="EMBL/GenBank/DDBJ databases">
        <authorList>
            <consortium name="Pathogen Informatics"/>
        </authorList>
    </citation>
    <scope>NUCLEOTIDE SEQUENCE [LARGE SCALE GENOMIC DNA]</scope>
</reference>
<feature type="compositionally biased region" description="Basic and acidic residues" evidence="1">
    <location>
        <begin position="16"/>
        <end position="37"/>
    </location>
</feature>
<keyword evidence="3" id="KW-1185">Reference proteome</keyword>
<dbReference type="Proteomes" id="UP000050761">
    <property type="component" value="Unassembled WGS sequence"/>
</dbReference>
<feature type="compositionally biased region" description="Polar residues" evidence="1">
    <location>
        <begin position="1"/>
        <end position="15"/>
    </location>
</feature>
<accession>A0A3P7ZPR2</accession>
<proteinExistence type="predicted"/>
<feature type="region of interest" description="Disordered" evidence="1">
    <location>
        <begin position="1"/>
        <end position="37"/>
    </location>
</feature>
<organism evidence="2">
    <name type="scientific">Heligmosomoides polygyrus</name>
    <name type="common">Parasitic roundworm</name>
    <dbReference type="NCBI Taxonomy" id="6339"/>
    <lineage>
        <taxon>Eukaryota</taxon>
        <taxon>Metazoa</taxon>
        <taxon>Ecdysozoa</taxon>
        <taxon>Nematoda</taxon>
        <taxon>Chromadorea</taxon>
        <taxon>Rhabditida</taxon>
        <taxon>Rhabditina</taxon>
        <taxon>Rhabditomorpha</taxon>
        <taxon>Strongyloidea</taxon>
        <taxon>Heligmosomidae</taxon>
        <taxon>Heligmosomoides</taxon>
    </lineage>
</organism>
<dbReference type="AlphaFoldDB" id="A0A3P7ZPR2"/>
<sequence length="105" mass="11628">MGSSAEQDVLKTSSNVRRDSEDVLRTASNVRRDSEDVQKTSFNVRRDLEDVLKMSFNEACADVKRSEDGKKRPRPSGAAAAQHLATFAYMDHCDGAPGLIRFPVL</sequence>
<protein>
    <submittedName>
        <fullName evidence="4">Dynein light chain</fullName>
    </submittedName>
</protein>
<evidence type="ECO:0000313" key="4">
    <source>
        <dbReference type="WBParaSite" id="HPBE_0001572801-mRNA-1"/>
    </source>
</evidence>
<reference evidence="4" key="2">
    <citation type="submission" date="2019-09" db="UniProtKB">
        <authorList>
            <consortium name="WormBaseParasite"/>
        </authorList>
    </citation>
    <scope>IDENTIFICATION</scope>
</reference>
<dbReference type="WBParaSite" id="HPBE_0001572801-mRNA-1">
    <property type="protein sequence ID" value="HPBE_0001572801-mRNA-1"/>
    <property type="gene ID" value="HPBE_0001572801"/>
</dbReference>
<evidence type="ECO:0000256" key="1">
    <source>
        <dbReference type="SAM" id="MobiDB-lite"/>
    </source>
</evidence>